<dbReference type="Proteomes" id="UP000677228">
    <property type="component" value="Unassembled WGS sequence"/>
</dbReference>
<accession>A0A8S2FPK4</accession>
<proteinExistence type="predicted"/>
<dbReference type="EMBL" id="CAJNOK010036965">
    <property type="protein sequence ID" value="CAF1527024.1"/>
    <property type="molecule type" value="Genomic_DNA"/>
</dbReference>
<dbReference type="Proteomes" id="UP000682733">
    <property type="component" value="Unassembled WGS sequence"/>
</dbReference>
<evidence type="ECO:0000313" key="1">
    <source>
        <dbReference type="EMBL" id="CAF1527024.1"/>
    </source>
</evidence>
<name>A0A8S2FPK4_9BILA</name>
<feature type="non-terminal residue" evidence="1">
    <location>
        <position position="1"/>
    </location>
</feature>
<protein>
    <submittedName>
        <fullName evidence="1">Uncharacterized protein</fullName>
    </submittedName>
</protein>
<evidence type="ECO:0000313" key="3">
    <source>
        <dbReference type="Proteomes" id="UP000677228"/>
    </source>
</evidence>
<gene>
    <name evidence="1" type="ORF">OVA965_LOCUS38065</name>
    <name evidence="2" type="ORF">TMI583_LOCUS39206</name>
</gene>
<dbReference type="EMBL" id="CAJOBA010059147">
    <property type="protein sequence ID" value="CAF4313733.1"/>
    <property type="molecule type" value="Genomic_DNA"/>
</dbReference>
<reference evidence="1" key="1">
    <citation type="submission" date="2021-02" db="EMBL/GenBank/DDBJ databases">
        <authorList>
            <person name="Nowell W R."/>
        </authorList>
    </citation>
    <scope>NUCLEOTIDE SEQUENCE</scope>
</reference>
<comment type="caution">
    <text evidence="1">The sequence shown here is derived from an EMBL/GenBank/DDBJ whole genome shotgun (WGS) entry which is preliminary data.</text>
</comment>
<dbReference type="AlphaFoldDB" id="A0A8S2FPK4"/>
<evidence type="ECO:0000313" key="2">
    <source>
        <dbReference type="EMBL" id="CAF4313733.1"/>
    </source>
</evidence>
<organism evidence="1 3">
    <name type="scientific">Didymodactylos carnosus</name>
    <dbReference type="NCBI Taxonomy" id="1234261"/>
    <lineage>
        <taxon>Eukaryota</taxon>
        <taxon>Metazoa</taxon>
        <taxon>Spiralia</taxon>
        <taxon>Gnathifera</taxon>
        <taxon>Rotifera</taxon>
        <taxon>Eurotatoria</taxon>
        <taxon>Bdelloidea</taxon>
        <taxon>Philodinida</taxon>
        <taxon>Philodinidae</taxon>
        <taxon>Didymodactylos</taxon>
    </lineage>
</organism>
<sequence>FIPRDHDLLPTIIQQTGKSSIESSFVLGK</sequence>